<feature type="transmembrane region" description="Helical" evidence="1">
    <location>
        <begin position="93"/>
        <end position="114"/>
    </location>
</feature>
<evidence type="ECO:0000313" key="2">
    <source>
        <dbReference type="EMBL" id="SIO34397.1"/>
    </source>
</evidence>
<accession>A0A1N6IQS3</accession>
<reference evidence="2 3" key="1">
    <citation type="submission" date="2016-11" db="EMBL/GenBank/DDBJ databases">
        <authorList>
            <person name="Jaros S."/>
            <person name="Januszkiewicz K."/>
            <person name="Wedrychowicz H."/>
        </authorList>
    </citation>
    <scope>NUCLEOTIDE SEQUENCE [LARGE SCALE GENOMIC DNA]</scope>
    <source>
        <strain evidence="2 3">GAS95</strain>
    </source>
</reference>
<protein>
    <submittedName>
        <fullName evidence="2">Uncharacterized protein</fullName>
    </submittedName>
</protein>
<gene>
    <name evidence="2" type="ORF">SAMN05444165_2395</name>
</gene>
<dbReference type="Proteomes" id="UP000185151">
    <property type="component" value="Unassembled WGS sequence"/>
</dbReference>
<sequence length="146" mass="15792">MNIEDAWDGHMRRAHLDAAQQLSAPASRAHKAPLAHRAMQVSIALVCAWSIVETHWELLPADGLTRVIALLLAKCLLLGVGAAAFFGVRYARAAFAFLCAASVFALASALPFEYAIAHELFALSLVECLCKIALVASYATWYIKGH</sequence>
<dbReference type="OrthoDB" id="9135217at2"/>
<evidence type="ECO:0000256" key="1">
    <source>
        <dbReference type="SAM" id="Phobius"/>
    </source>
</evidence>
<keyword evidence="1" id="KW-0472">Membrane</keyword>
<keyword evidence="1" id="KW-1133">Transmembrane helix</keyword>
<proteinExistence type="predicted"/>
<feature type="transmembrane region" description="Helical" evidence="1">
    <location>
        <begin position="120"/>
        <end position="143"/>
    </location>
</feature>
<name>A0A1N6IQS3_9BURK</name>
<dbReference type="RefSeq" id="WP_143788306.1">
    <property type="nucleotide sequence ID" value="NZ_FSRU01000001.1"/>
</dbReference>
<keyword evidence="1" id="KW-0812">Transmembrane</keyword>
<keyword evidence="3" id="KW-1185">Reference proteome</keyword>
<organism evidence="2 3">
    <name type="scientific">Paraburkholderia phenazinium</name>
    <dbReference type="NCBI Taxonomy" id="60549"/>
    <lineage>
        <taxon>Bacteria</taxon>
        <taxon>Pseudomonadati</taxon>
        <taxon>Pseudomonadota</taxon>
        <taxon>Betaproteobacteria</taxon>
        <taxon>Burkholderiales</taxon>
        <taxon>Burkholderiaceae</taxon>
        <taxon>Paraburkholderia</taxon>
    </lineage>
</organism>
<dbReference type="AlphaFoldDB" id="A0A1N6IQS3"/>
<dbReference type="EMBL" id="FSRU01000001">
    <property type="protein sequence ID" value="SIO34397.1"/>
    <property type="molecule type" value="Genomic_DNA"/>
</dbReference>
<feature type="transmembrane region" description="Helical" evidence="1">
    <location>
        <begin position="64"/>
        <end position="86"/>
    </location>
</feature>
<evidence type="ECO:0000313" key="3">
    <source>
        <dbReference type="Proteomes" id="UP000185151"/>
    </source>
</evidence>